<comment type="subcellular location">
    <subcellularLocation>
        <location evidence="1">Nucleus</location>
    </subcellularLocation>
</comment>
<organism evidence="13 14">
    <name type="scientific">Ditylenchus destructor</name>
    <dbReference type="NCBI Taxonomy" id="166010"/>
    <lineage>
        <taxon>Eukaryota</taxon>
        <taxon>Metazoa</taxon>
        <taxon>Ecdysozoa</taxon>
        <taxon>Nematoda</taxon>
        <taxon>Chromadorea</taxon>
        <taxon>Rhabditida</taxon>
        <taxon>Tylenchina</taxon>
        <taxon>Tylenchomorpha</taxon>
        <taxon>Sphaerularioidea</taxon>
        <taxon>Anguinidae</taxon>
        <taxon>Anguininae</taxon>
        <taxon>Ditylenchus</taxon>
    </lineage>
</organism>
<evidence type="ECO:0000259" key="12">
    <source>
        <dbReference type="Pfam" id="PF00850"/>
    </source>
</evidence>
<reference evidence="13" key="1">
    <citation type="submission" date="2022-01" db="EMBL/GenBank/DDBJ databases">
        <title>Genome Sequence Resource for Two Populations of Ditylenchus destructor, the Migratory Endoparasitic Phytonematode.</title>
        <authorList>
            <person name="Zhang H."/>
            <person name="Lin R."/>
            <person name="Xie B."/>
        </authorList>
    </citation>
    <scope>NUCLEOTIDE SEQUENCE</scope>
    <source>
        <strain evidence="13">BazhouSP</strain>
    </source>
</reference>
<dbReference type="AlphaFoldDB" id="A0AAD4N6J8"/>
<keyword evidence="4" id="KW-0678">Repressor</keyword>
<evidence type="ECO:0000256" key="8">
    <source>
        <dbReference type="ARBA" id="ARBA00023163"/>
    </source>
</evidence>
<sequence>MEEERAAAEPPFPNPTAECDENNLGDRLAILQELYQRKHAELVAQLQQSQTMATQDYLQSLQLLQNIQPNILSPLVTTAGNILPTNNVSAAAALHHHPYLGNLRQTSSEQSTDEPFEGMQVQPGGLKSDSGPISSARNRRTFSGSGQTISQTTRDRLKTMIACKKQKQRLHSTGSTGSASNVSSGGNPATWIPPSAGTNSEINLVHHKSSTVSNHFEPYPHPSPVTSQSTAASSAAAANAAAADYQLRKVNSEPNLKMRIRARLLNKGSSPVTATQHPTVSGQSLNHNNLQRCDSEAAQPPVSMEMLMKSAAAGVMGQLQQTPSASQLPFPANIMIPSPSLPNLCNGIDNLQLDYANMLMQASFASFLSMPSLLKTNPLFQPGSMLDPLIDSSSMVGGSNALLNSTTATSTGNNKPSVKFDTRSFNNGPLPIGGYPSLLKQQLRDLVLRRKSLVREEPESEEVAGDTHRQISFGQGSQNNQLKTGLAYDAAMSKHQCLCGENHNHVEHGGRVQSIWSRLIEAGLVNMCERVGVRKAPLELLRLAHSPTYVTFFAVSPTACLKLDPSELPLKSFLPCGGIGVDSDTYFNDASTQLAIRVAVGLLVELASSVVEGKLRNGFACIRPPGHHAEREQAMGFCFFNNVSITVRHLQQRFSGMCNRIAIVDWDVHHGNGTQLCFESDPNVLYVSMHRHDNGNFFPGTGAVTEVGTGEGKGFTVNIPFSGDIMGDAEYLAAWRVLVVPLLDSFKPDFVIVSAGFDAARGHPAALGGYEVSPQLFGFLTRSLLSYAGGKVVLALEGGYDLPSICESAEECVKALCTEGGEIGRLSPEELEKVPNQSAQETIQKVIAVHKKHWPSLTGVQGINTSELHWQTISKRFSTLTVHS</sequence>
<dbReference type="SUPFAM" id="SSF52768">
    <property type="entry name" value="Arginase/deacetylase"/>
    <property type="match status" value="1"/>
</dbReference>
<name>A0AAD4N6J8_9BILA</name>
<evidence type="ECO:0000256" key="4">
    <source>
        <dbReference type="ARBA" id="ARBA00022491"/>
    </source>
</evidence>
<evidence type="ECO:0000313" key="13">
    <source>
        <dbReference type="EMBL" id="KAI1716577.1"/>
    </source>
</evidence>
<accession>A0AAD4N6J8</accession>
<feature type="compositionally biased region" description="Polar residues" evidence="11">
    <location>
        <begin position="171"/>
        <end position="187"/>
    </location>
</feature>
<feature type="region of interest" description="Disordered" evidence="11">
    <location>
        <begin position="105"/>
        <end position="195"/>
    </location>
</feature>
<feature type="region of interest" description="Disordered" evidence="11">
    <location>
        <begin position="458"/>
        <end position="477"/>
    </location>
</feature>
<evidence type="ECO:0000256" key="3">
    <source>
        <dbReference type="ARBA" id="ARBA00012111"/>
    </source>
</evidence>
<feature type="domain" description="Histone deacetylase" evidence="12">
    <location>
        <begin position="505"/>
        <end position="816"/>
    </location>
</feature>
<evidence type="ECO:0000313" key="14">
    <source>
        <dbReference type="Proteomes" id="UP001201812"/>
    </source>
</evidence>
<dbReference type="PANTHER" id="PTHR10625:SF5">
    <property type="entry name" value="HISTONE DEACETYLASE"/>
    <property type="match status" value="1"/>
</dbReference>
<dbReference type="InterPro" id="IPR000286">
    <property type="entry name" value="HDACs"/>
</dbReference>
<keyword evidence="14" id="KW-1185">Reference proteome</keyword>
<comment type="catalytic activity">
    <reaction evidence="10">
        <text>N(6)-acetyl-L-lysyl-[histone] + H2O = L-lysyl-[histone] + acetate</text>
        <dbReference type="Rhea" id="RHEA:58196"/>
        <dbReference type="Rhea" id="RHEA-COMP:9845"/>
        <dbReference type="Rhea" id="RHEA-COMP:11338"/>
        <dbReference type="ChEBI" id="CHEBI:15377"/>
        <dbReference type="ChEBI" id="CHEBI:29969"/>
        <dbReference type="ChEBI" id="CHEBI:30089"/>
        <dbReference type="ChEBI" id="CHEBI:61930"/>
        <dbReference type="EC" id="3.5.1.98"/>
    </reaction>
</comment>
<evidence type="ECO:0000256" key="7">
    <source>
        <dbReference type="ARBA" id="ARBA00023015"/>
    </source>
</evidence>
<evidence type="ECO:0000256" key="5">
    <source>
        <dbReference type="ARBA" id="ARBA00022801"/>
    </source>
</evidence>
<proteinExistence type="inferred from homology"/>
<dbReference type="GO" id="GO:0000118">
    <property type="term" value="C:histone deacetylase complex"/>
    <property type="evidence" value="ECO:0007669"/>
    <property type="project" value="TreeGrafter"/>
</dbReference>
<dbReference type="Proteomes" id="UP001201812">
    <property type="component" value="Unassembled WGS sequence"/>
</dbReference>
<evidence type="ECO:0000256" key="11">
    <source>
        <dbReference type="SAM" id="MobiDB-lite"/>
    </source>
</evidence>
<keyword evidence="8" id="KW-0804">Transcription</keyword>
<dbReference type="InterPro" id="IPR023696">
    <property type="entry name" value="Ureohydrolase_dom_sf"/>
</dbReference>
<comment type="caution">
    <text evidence="13">The sequence shown here is derived from an EMBL/GenBank/DDBJ whole genome shotgun (WGS) entry which is preliminary data.</text>
</comment>
<keyword evidence="9" id="KW-0539">Nucleus</keyword>
<gene>
    <name evidence="13" type="ORF">DdX_07640</name>
</gene>
<keyword evidence="6" id="KW-0156">Chromatin regulator</keyword>
<protein>
    <recommendedName>
        <fullName evidence="3">histone deacetylase</fullName>
        <ecNumber evidence="3">3.5.1.98</ecNumber>
    </recommendedName>
</protein>
<comment type="similarity">
    <text evidence="2">Belongs to the histone deacetylase family. HD type 2 subfamily.</text>
</comment>
<dbReference type="PANTHER" id="PTHR10625">
    <property type="entry name" value="HISTONE DEACETYLASE HDAC1-RELATED"/>
    <property type="match status" value="1"/>
</dbReference>
<dbReference type="EMBL" id="JAKKPZ010000010">
    <property type="protein sequence ID" value="KAI1716577.1"/>
    <property type="molecule type" value="Genomic_DNA"/>
</dbReference>
<evidence type="ECO:0000256" key="6">
    <source>
        <dbReference type="ARBA" id="ARBA00022853"/>
    </source>
</evidence>
<feature type="region of interest" description="Disordered" evidence="11">
    <location>
        <begin position="1"/>
        <end position="21"/>
    </location>
</feature>
<dbReference type="GO" id="GO:0141221">
    <property type="term" value="F:histone deacetylase activity, hydrolytic mechanism"/>
    <property type="evidence" value="ECO:0007669"/>
    <property type="project" value="UniProtKB-EC"/>
</dbReference>
<evidence type="ECO:0000256" key="10">
    <source>
        <dbReference type="ARBA" id="ARBA00048287"/>
    </source>
</evidence>
<dbReference type="Gene3D" id="3.40.800.20">
    <property type="entry name" value="Histone deacetylase domain"/>
    <property type="match status" value="1"/>
</dbReference>
<keyword evidence="7" id="KW-0805">Transcription regulation</keyword>
<feature type="region of interest" description="Disordered" evidence="11">
    <location>
        <begin position="213"/>
        <end position="232"/>
    </location>
</feature>
<dbReference type="Pfam" id="PF00850">
    <property type="entry name" value="Hist_deacetyl"/>
    <property type="match status" value="1"/>
</dbReference>
<dbReference type="PRINTS" id="PR01270">
    <property type="entry name" value="HDASUPER"/>
</dbReference>
<keyword evidence="5" id="KW-0378">Hydrolase</keyword>
<feature type="compositionally biased region" description="Polar residues" evidence="11">
    <location>
        <begin position="131"/>
        <end position="152"/>
    </location>
</feature>
<dbReference type="GO" id="GO:0040029">
    <property type="term" value="P:epigenetic regulation of gene expression"/>
    <property type="evidence" value="ECO:0007669"/>
    <property type="project" value="TreeGrafter"/>
</dbReference>
<evidence type="ECO:0000256" key="1">
    <source>
        <dbReference type="ARBA" id="ARBA00004123"/>
    </source>
</evidence>
<evidence type="ECO:0000256" key="2">
    <source>
        <dbReference type="ARBA" id="ARBA00007738"/>
    </source>
</evidence>
<evidence type="ECO:0000256" key="9">
    <source>
        <dbReference type="ARBA" id="ARBA00023242"/>
    </source>
</evidence>
<dbReference type="EC" id="3.5.1.98" evidence="3"/>
<dbReference type="InterPro" id="IPR023801">
    <property type="entry name" value="His_deacetylse_dom"/>
</dbReference>
<dbReference type="InterPro" id="IPR037138">
    <property type="entry name" value="His_deacetylse_dom_sf"/>
</dbReference>